<feature type="domain" description="DinB-like" evidence="1">
    <location>
        <begin position="15"/>
        <end position="146"/>
    </location>
</feature>
<dbReference type="EMBL" id="JBCITK010000001">
    <property type="protein sequence ID" value="MEN0641783.1"/>
    <property type="molecule type" value="Genomic_DNA"/>
</dbReference>
<dbReference type="Pfam" id="PF12867">
    <property type="entry name" value="DinB_2"/>
    <property type="match status" value="1"/>
</dbReference>
<protein>
    <submittedName>
        <fullName evidence="2">DinB family protein</fullName>
    </submittedName>
</protein>
<dbReference type="InterPro" id="IPR034660">
    <property type="entry name" value="DinB/YfiT-like"/>
</dbReference>
<keyword evidence="3" id="KW-1185">Reference proteome</keyword>
<proteinExistence type="predicted"/>
<dbReference type="Proteomes" id="UP001418796">
    <property type="component" value="Unassembled WGS sequence"/>
</dbReference>
<evidence type="ECO:0000313" key="3">
    <source>
        <dbReference type="Proteomes" id="UP001418796"/>
    </source>
</evidence>
<accession>A0ABU9VD11</accession>
<gene>
    <name evidence="2" type="ORF">MKY91_01215</name>
</gene>
<organism evidence="2 3">
    <name type="scientific">Alkalicoccobacillus gibsonii</name>
    <dbReference type="NCBI Taxonomy" id="79881"/>
    <lineage>
        <taxon>Bacteria</taxon>
        <taxon>Bacillati</taxon>
        <taxon>Bacillota</taxon>
        <taxon>Bacilli</taxon>
        <taxon>Bacillales</taxon>
        <taxon>Bacillaceae</taxon>
        <taxon>Alkalicoccobacillus</taxon>
    </lineage>
</organism>
<dbReference type="SUPFAM" id="SSF109854">
    <property type="entry name" value="DinB/YfiT-like putative metalloenzymes"/>
    <property type="match status" value="1"/>
</dbReference>
<name>A0ABU9VD11_9BACI</name>
<dbReference type="Gene3D" id="1.20.120.450">
    <property type="entry name" value="dinb family like domain"/>
    <property type="match status" value="1"/>
</dbReference>
<evidence type="ECO:0000313" key="2">
    <source>
        <dbReference type="EMBL" id="MEN0641783.1"/>
    </source>
</evidence>
<dbReference type="InterPro" id="IPR024775">
    <property type="entry name" value="DinB-like"/>
</dbReference>
<comment type="caution">
    <text evidence="2">The sequence shown here is derived from an EMBL/GenBank/DDBJ whole genome shotgun (WGS) entry which is preliminary data.</text>
</comment>
<evidence type="ECO:0000259" key="1">
    <source>
        <dbReference type="Pfam" id="PF12867"/>
    </source>
</evidence>
<sequence length="158" mass="18313">MTSSQPNILVQVETYREWVLGALEGVTEAEANLIPTGFRNNIRWNVGHLYLDQYLWIETVTREKIQVLPDEFHQWFGFGTSPSNFQPDTPTLAELIPYLRNQPIDIRDRFSNRLDEAFPPTEMGMQTIEHVLSRTIFHEGMHLQAILDLKKCILSQSV</sequence>
<reference evidence="2 3" key="1">
    <citation type="submission" date="2024-03" db="EMBL/GenBank/DDBJ databases">
        <title>Bacilli Hybrid Assemblies.</title>
        <authorList>
            <person name="Kovac J."/>
        </authorList>
    </citation>
    <scope>NUCLEOTIDE SEQUENCE [LARGE SCALE GENOMIC DNA]</scope>
    <source>
        <strain evidence="2 3">FSL R7-0666</strain>
    </source>
</reference>
<dbReference type="RefSeq" id="WP_343128971.1">
    <property type="nucleotide sequence ID" value="NZ_JBCITK010000001.1"/>
</dbReference>